<feature type="domain" description="Aldehyde dehydrogenase" evidence="7">
    <location>
        <begin position="40"/>
        <end position="485"/>
    </location>
</feature>
<gene>
    <name evidence="8" type="ORF">KSF_069020</name>
</gene>
<dbReference type="Pfam" id="PF00171">
    <property type="entry name" value="Aldedh"/>
    <property type="match status" value="2"/>
</dbReference>
<dbReference type="InterPro" id="IPR016161">
    <property type="entry name" value="Ald_DH/histidinol_DH"/>
</dbReference>
<evidence type="ECO:0000256" key="1">
    <source>
        <dbReference type="ARBA" id="ARBA00009986"/>
    </source>
</evidence>
<dbReference type="InterPro" id="IPR011408">
    <property type="entry name" value="Aldehyde_DH"/>
</dbReference>
<dbReference type="SUPFAM" id="SSF53720">
    <property type="entry name" value="ALDH-like"/>
    <property type="match status" value="2"/>
</dbReference>
<protein>
    <submittedName>
        <fullName evidence="8">Aldehyde dehydrogenase</fullName>
    </submittedName>
</protein>
<evidence type="ECO:0000259" key="7">
    <source>
        <dbReference type="Pfam" id="PF00171"/>
    </source>
</evidence>
<evidence type="ECO:0000256" key="6">
    <source>
        <dbReference type="SAM" id="MobiDB-lite"/>
    </source>
</evidence>
<dbReference type="PIRSF" id="PIRSF036490">
    <property type="entry name" value="Aldedh_dupl"/>
    <property type="match status" value="1"/>
</dbReference>
<sequence>MNVAEIFETMEYGPAPEAAASAQNWLKEHQPFQLFINNQWMPPVSGRYLDSINPATGKSLAQIAAANSSDVDAAVAAANAAQPAWGGLSGHVRARYIYAIARQIQKHSRLLAVLESLDNGKSIRETRDIDIPLVARHFYYNAGWAQLMETEMRGYGPVGVVGQIIPWNFPLLMLAWKIAPALAMGNTIVLKPARYTPLTALKFAEIVQEIGLPSGVVNIVTGEASQVGEAIVKHPNIDKIAFTGSTEVGRSIRRATAGSGKKLSLELGGKSPFVVFDDADQDSVVEGVVDAIWFNQGQVCCAGSRLLVQENIAERLIAKLRARMERLRVGDPLDKAIDIGAIVSAAQLKEIQRLVDQGVAEGAEMWQPSWACPTEGYFFPPTLFTDVSPAASIAQVEIFGPVLVAMTFRTPAEAVALANNTRYGLAASIWSENINLALDVAPKIQAGSVWINCTNLFDASSGFGGYRESGFGREGGKEGLYEYVRPAWENEEAAQQEEPRADEDEAVEVEEHGLNGMNGLPAIDRTPKMFIGGKQARPDSGYSRTIYGPDGRSIGEVGEGNRKDIRNAVEAAHAASKWAGSTTHNRAQILYYIAENLSVRAQEFARRITRQTGRSLSSATEEVQATISRLFTYAAWTDKFEGAVHRPPLRGVVLAMHEPIGVIGLACPDDYPLLGFASLVAPAIAMGNTVVVIPSQAAPLSATDCYQVFETSDLPAGVVNIVTGERDVLGQVLAEHDDVDAIWYFGSAGGSKMVEFASAGNMKRTWVGYGRPRNWLDPFQGEGEEFLREAVQVKNIWVPYGE</sequence>
<accession>A0A8J3IJS7</accession>
<dbReference type="Proteomes" id="UP000597444">
    <property type="component" value="Unassembled WGS sequence"/>
</dbReference>
<reference evidence="8" key="1">
    <citation type="submission" date="2020-10" db="EMBL/GenBank/DDBJ databases">
        <title>Taxonomic study of unclassified bacteria belonging to the class Ktedonobacteria.</title>
        <authorList>
            <person name="Yabe S."/>
            <person name="Wang C.M."/>
            <person name="Zheng Y."/>
            <person name="Sakai Y."/>
            <person name="Cavaletti L."/>
            <person name="Monciardini P."/>
            <person name="Donadio S."/>
        </authorList>
    </citation>
    <scope>NUCLEOTIDE SEQUENCE</scope>
    <source>
        <strain evidence="8">ID150040</strain>
    </source>
</reference>
<dbReference type="CDD" id="cd07111">
    <property type="entry name" value="ALDH_F16"/>
    <property type="match status" value="1"/>
</dbReference>
<dbReference type="GO" id="GO:0016620">
    <property type="term" value="F:oxidoreductase activity, acting on the aldehyde or oxo group of donors, NAD or NADP as acceptor"/>
    <property type="evidence" value="ECO:0007669"/>
    <property type="project" value="UniProtKB-UniRule"/>
</dbReference>
<dbReference type="FunFam" id="3.40.605.10:FF:000007">
    <property type="entry name" value="NAD/NADP-dependent betaine aldehyde dehydrogenase"/>
    <property type="match status" value="1"/>
</dbReference>
<keyword evidence="9" id="KW-1185">Reference proteome</keyword>
<evidence type="ECO:0000256" key="3">
    <source>
        <dbReference type="PIRNR" id="PIRNR036490"/>
    </source>
</evidence>
<comment type="similarity">
    <text evidence="1 3 5">Belongs to the aldehyde dehydrogenase family.</text>
</comment>
<dbReference type="PANTHER" id="PTHR11699">
    <property type="entry name" value="ALDEHYDE DEHYDROGENASE-RELATED"/>
    <property type="match status" value="1"/>
</dbReference>
<evidence type="ECO:0000313" key="8">
    <source>
        <dbReference type="EMBL" id="GHO96854.1"/>
    </source>
</evidence>
<dbReference type="PROSITE" id="PS00687">
    <property type="entry name" value="ALDEHYDE_DEHYDR_GLU"/>
    <property type="match status" value="1"/>
</dbReference>
<evidence type="ECO:0000256" key="5">
    <source>
        <dbReference type="RuleBase" id="RU003345"/>
    </source>
</evidence>
<proteinExistence type="inferred from homology"/>
<dbReference type="InterPro" id="IPR016163">
    <property type="entry name" value="Ald_DH_C"/>
</dbReference>
<feature type="active site" evidence="4">
    <location>
        <position position="266"/>
    </location>
</feature>
<dbReference type="InterPro" id="IPR015590">
    <property type="entry name" value="Aldehyde_DH_dom"/>
</dbReference>
<dbReference type="Gene3D" id="3.40.309.10">
    <property type="entry name" value="Aldehyde Dehydrogenase, Chain A, domain 2"/>
    <property type="match status" value="1"/>
</dbReference>
<comment type="caution">
    <text evidence="8">The sequence shown here is derived from an EMBL/GenBank/DDBJ whole genome shotgun (WGS) entry which is preliminary data.</text>
</comment>
<organism evidence="8 9">
    <name type="scientific">Reticulibacter mediterranei</name>
    <dbReference type="NCBI Taxonomy" id="2778369"/>
    <lineage>
        <taxon>Bacteria</taxon>
        <taxon>Bacillati</taxon>
        <taxon>Chloroflexota</taxon>
        <taxon>Ktedonobacteria</taxon>
        <taxon>Ktedonobacterales</taxon>
        <taxon>Reticulibacteraceae</taxon>
        <taxon>Reticulibacter</taxon>
    </lineage>
</organism>
<dbReference type="InterPro" id="IPR029510">
    <property type="entry name" value="Ald_DH_CS_GLU"/>
</dbReference>
<name>A0A8J3IJS7_9CHLR</name>
<dbReference type="EMBL" id="BNJK01000001">
    <property type="protein sequence ID" value="GHO96854.1"/>
    <property type="molecule type" value="Genomic_DNA"/>
</dbReference>
<dbReference type="InterPro" id="IPR016162">
    <property type="entry name" value="Ald_DH_N"/>
</dbReference>
<dbReference type="AlphaFoldDB" id="A0A8J3IJS7"/>
<feature type="domain" description="Aldehyde dehydrogenase" evidence="7">
    <location>
        <begin position="550"/>
        <end position="767"/>
    </location>
</feature>
<dbReference type="Gene3D" id="3.40.605.10">
    <property type="entry name" value="Aldehyde Dehydrogenase, Chain A, domain 1"/>
    <property type="match status" value="2"/>
</dbReference>
<feature type="region of interest" description="Disordered" evidence="6">
    <location>
        <begin position="533"/>
        <end position="559"/>
    </location>
</feature>
<keyword evidence="2 5" id="KW-0560">Oxidoreductase</keyword>
<dbReference type="RefSeq" id="WP_220207447.1">
    <property type="nucleotide sequence ID" value="NZ_BNJK01000001.1"/>
</dbReference>
<dbReference type="FunFam" id="3.40.309.10:FF:000012">
    <property type="entry name" value="Betaine aldehyde dehydrogenase"/>
    <property type="match status" value="1"/>
</dbReference>
<evidence type="ECO:0000256" key="4">
    <source>
        <dbReference type="PROSITE-ProRule" id="PRU10007"/>
    </source>
</evidence>
<evidence type="ECO:0000256" key="2">
    <source>
        <dbReference type="ARBA" id="ARBA00023002"/>
    </source>
</evidence>
<evidence type="ECO:0000313" key="9">
    <source>
        <dbReference type="Proteomes" id="UP000597444"/>
    </source>
</evidence>